<accession>A0ABT3BE89</accession>
<feature type="binding site" evidence="9">
    <location>
        <begin position="277"/>
        <end position="279"/>
    </location>
    <ligand>
        <name>ATP</name>
        <dbReference type="ChEBI" id="CHEBI:30616"/>
    </ligand>
</feature>
<evidence type="ECO:0000256" key="9">
    <source>
        <dbReference type="HAMAP-Rule" id="MF_00020"/>
    </source>
</evidence>
<evidence type="ECO:0000256" key="2">
    <source>
        <dbReference type="ARBA" id="ARBA00022490"/>
    </source>
</evidence>
<dbReference type="HAMAP" id="MF_00020">
    <property type="entry name" value="Acetate_kinase"/>
    <property type="match status" value="1"/>
</dbReference>
<dbReference type="InterPro" id="IPR023865">
    <property type="entry name" value="Aliphatic_acid_kinase_CS"/>
</dbReference>
<feature type="binding site" evidence="9">
    <location>
        <position position="87"/>
    </location>
    <ligand>
        <name>substrate</name>
    </ligand>
</feature>
<dbReference type="PRINTS" id="PR00471">
    <property type="entry name" value="ACETATEKNASE"/>
</dbReference>
<feature type="site" description="Transition state stabilizer" evidence="9">
    <location>
        <position position="235"/>
    </location>
</feature>
<dbReference type="PROSITE" id="PS01076">
    <property type="entry name" value="ACETATE_KINASE_2"/>
    <property type="match status" value="1"/>
</dbReference>
<evidence type="ECO:0000256" key="1">
    <source>
        <dbReference type="ARBA" id="ARBA00008748"/>
    </source>
</evidence>
<evidence type="ECO:0000313" key="12">
    <source>
        <dbReference type="Proteomes" id="UP001208690"/>
    </source>
</evidence>
<comment type="similarity">
    <text evidence="1 9 10">Belongs to the acetokinase family.</text>
</comment>
<evidence type="ECO:0000256" key="6">
    <source>
        <dbReference type="ARBA" id="ARBA00022777"/>
    </source>
</evidence>
<keyword evidence="6 9" id="KW-0418">Kinase</keyword>
<dbReference type="PROSITE" id="PS01075">
    <property type="entry name" value="ACETATE_KINASE_1"/>
    <property type="match status" value="1"/>
</dbReference>
<evidence type="ECO:0000256" key="8">
    <source>
        <dbReference type="ARBA" id="ARBA00022842"/>
    </source>
</evidence>
<feature type="binding site" evidence="9">
    <location>
        <position position="9"/>
    </location>
    <ligand>
        <name>Mg(2+)</name>
        <dbReference type="ChEBI" id="CHEBI:18420"/>
    </ligand>
</feature>
<dbReference type="Proteomes" id="UP001208690">
    <property type="component" value="Unassembled WGS sequence"/>
</dbReference>
<comment type="subcellular location">
    <subcellularLocation>
        <location evidence="9">Cytoplasm</location>
    </subcellularLocation>
</comment>
<dbReference type="RefSeq" id="WP_263844188.1">
    <property type="nucleotide sequence ID" value="NZ_JALIEB010000005.1"/>
</dbReference>
<comment type="cofactor">
    <cofactor evidence="9">
        <name>Mg(2+)</name>
        <dbReference type="ChEBI" id="CHEBI:18420"/>
    </cofactor>
    <cofactor evidence="9">
        <name>Mn(2+)</name>
        <dbReference type="ChEBI" id="CHEBI:29035"/>
    </cofactor>
    <text evidence="9">Mg(2+). Can also accept Mn(2+).</text>
</comment>
<comment type="caution">
    <text evidence="11">The sequence shown here is derived from an EMBL/GenBank/DDBJ whole genome shotgun (WGS) entry which is preliminary data.</text>
</comment>
<comment type="pathway">
    <text evidence="9">Metabolic intermediate biosynthesis; acetyl-CoA biosynthesis; acetyl-CoA from acetate: step 1/2.</text>
</comment>
<keyword evidence="8 9" id="KW-0460">Magnesium</keyword>
<feature type="binding site" evidence="9">
    <location>
        <begin position="322"/>
        <end position="326"/>
    </location>
    <ligand>
        <name>ATP</name>
        <dbReference type="ChEBI" id="CHEBI:30616"/>
    </ligand>
</feature>
<dbReference type="PANTHER" id="PTHR21060:SF21">
    <property type="entry name" value="ACETATE KINASE"/>
    <property type="match status" value="1"/>
</dbReference>
<dbReference type="InterPro" id="IPR000890">
    <property type="entry name" value="Aliphatic_acid_kin_short-chain"/>
</dbReference>
<evidence type="ECO:0000256" key="4">
    <source>
        <dbReference type="ARBA" id="ARBA00022723"/>
    </source>
</evidence>
<feature type="binding site" evidence="9">
    <location>
        <position position="16"/>
    </location>
    <ligand>
        <name>ATP</name>
        <dbReference type="ChEBI" id="CHEBI:30616"/>
    </ligand>
</feature>
<keyword evidence="4 9" id="KW-0479">Metal-binding</keyword>
<keyword evidence="12" id="KW-1185">Reference proteome</keyword>
<dbReference type="PANTHER" id="PTHR21060">
    <property type="entry name" value="ACETATE KINASE"/>
    <property type="match status" value="1"/>
</dbReference>
<feature type="binding site" evidence="9">
    <location>
        <position position="371"/>
    </location>
    <ligand>
        <name>Mg(2+)</name>
        <dbReference type="ChEBI" id="CHEBI:18420"/>
    </ligand>
</feature>
<evidence type="ECO:0000313" key="11">
    <source>
        <dbReference type="EMBL" id="MCV3271873.1"/>
    </source>
</evidence>
<feature type="site" description="Transition state stabilizer" evidence="9">
    <location>
        <position position="175"/>
    </location>
</feature>
<comment type="subunit">
    <text evidence="9">Homodimer.</text>
</comment>
<gene>
    <name evidence="9" type="primary">ackA</name>
    <name evidence="11" type="ORF">MUB52_10575</name>
</gene>
<evidence type="ECO:0000256" key="5">
    <source>
        <dbReference type="ARBA" id="ARBA00022741"/>
    </source>
</evidence>
<evidence type="ECO:0000256" key="3">
    <source>
        <dbReference type="ARBA" id="ARBA00022679"/>
    </source>
</evidence>
<name>A0ABT3BE89_9RHOB</name>
<feature type="active site" description="Proton donor/acceptor" evidence="9">
    <location>
        <position position="144"/>
    </location>
</feature>
<comment type="function">
    <text evidence="9">Catalyzes the formation of acetyl phosphate from acetate and ATP. Can also catalyze the reverse reaction.</text>
</comment>
<dbReference type="InterPro" id="IPR004372">
    <property type="entry name" value="Ac/propionate_kinase"/>
</dbReference>
<sequence>MTAAILTLNTGSSSLKFGLYRDAPDPVMLLTGQVDSLGSAAQLVLERDGEKTSQAISALTHAAALNEVIAALRPHMTGLAISGIGHRIVHGGPKFAEPVVLGADVLSALAEFSPLAPLHQPHNLAGVEAAKVAFPQAVQVGCFDTAFHRGHPWVNDTFALPRRFYEEGIRRYGFHGLSYDYISGVIAQDYPELHKGRLVIAHLGNGASMCAVRAGKSVGSTMGFSALDGLPMGTRCGQIDPGVVLYLIEQRGIAPHDVMKMLYQQSGLLGLSDQSSDMRTLLGSDRAEAAQAIDYYVFRARREIGALTAVLGGIDALVFCGGIGENAAPIRQRIVEGLEYLGVAIDPARNRQNAREIHSGDTRVMVIPTDEERIIARAVSAALHEQRKRAS</sequence>
<dbReference type="GO" id="GO:0008776">
    <property type="term" value="F:acetate kinase activity"/>
    <property type="evidence" value="ECO:0007669"/>
    <property type="project" value="UniProtKB-EC"/>
</dbReference>
<feature type="binding site" evidence="9">
    <location>
        <begin position="202"/>
        <end position="206"/>
    </location>
    <ligand>
        <name>ATP</name>
        <dbReference type="ChEBI" id="CHEBI:30616"/>
    </ligand>
</feature>
<dbReference type="InterPro" id="IPR043129">
    <property type="entry name" value="ATPase_NBD"/>
</dbReference>
<keyword evidence="2 9" id="KW-0963">Cytoplasm</keyword>
<evidence type="ECO:0000256" key="10">
    <source>
        <dbReference type="RuleBase" id="RU003835"/>
    </source>
</evidence>
<dbReference type="EC" id="2.7.2.1" evidence="9"/>
<dbReference type="NCBIfam" id="TIGR00016">
    <property type="entry name" value="ackA"/>
    <property type="match status" value="1"/>
</dbReference>
<organism evidence="11 12">
    <name type="scientific">Roseobacter sinensis</name>
    <dbReference type="NCBI Taxonomy" id="2931391"/>
    <lineage>
        <taxon>Bacteria</taxon>
        <taxon>Pseudomonadati</taxon>
        <taxon>Pseudomonadota</taxon>
        <taxon>Alphaproteobacteria</taxon>
        <taxon>Rhodobacterales</taxon>
        <taxon>Roseobacteraceae</taxon>
        <taxon>Roseobacter</taxon>
    </lineage>
</organism>
<keyword evidence="3 9" id="KW-0808">Transferase</keyword>
<reference evidence="11 12" key="1">
    <citation type="submission" date="2022-04" db="EMBL/GenBank/DDBJ databases">
        <title>Roseobacter sp. WL0113 is a bacterium isolated from neritic sediment.</title>
        <authorList>
            <person name="Wang L."/>
            <person name="He W."/>
            <person name="Zhang D.-F."/>
        </authorList>
    </citation>
    <scope>NUCLEOTIDE SEQUENCE [LARGE SCALE GENOMIC DNA]</scope>
    <source>
        <strain evidence="11 12">WL0113</strain>
    </source>
</reference>
<dbReference type="PIRSF" id="PIRSF000722">
    <property type="entry name" value="Acetate_prop_kin"/>
    <property type="match status" value="1"/>
</dbReference>
<keyword evidence="5 9" id="KW-0547">Nucleotide-binding</keyword>
<dbReference type="Pfam" id="PF00871">
    <property type="entry name" value="Acetate_kinase"/>
    <property type="match status" value="1"/>
</dbReference>
<keyword evidence="7 9" id="KW-0067">ATP-binding</keyword>
<dbReference type="Gene3D" id="3.30.420.40">
    <property type="match status" value="2"/>
</dbReference>
<evidence type="ECO:0000256" key="7">
    <source>
        <dbReference type="ARBA" id="ARBA00022840"/>
    </source>
</evidence>
<dbReference type="SUPFAM" id="SSF53067">
    <property type="entry name" value="Actin-like ATPase domain"/>
    <property type="match status" value="2"/>
</dbReference>
<proteinExistence type="inferred from homology"/>
<comment type="catalytic activity">
    <reaction evidence="9">
        <text>acetate + ATP = acetyl phosphate + ADP</text>
        <dbReference type="Rhea" id="RHEA:11352"/>
        <dbReference type="ChEBI" id="CHEBI:22191"/>
        <dbReference type="ChEBI" id="CHEBI:30089"/>
        <dbReference type="ChEBI" id="CHEBI:30616"/>
        <dbReference type="ChEBI" id="CHEBI:456216"/>
        <dbReference type="EC" id="2.7.2.1"/>
    </reaction>
</comment>
<dbReference type="EMBL" id="JALIEB010000005">
    <property type="protein sequence ID" value="MCV3271873.1"/>
    <property type="molecule type" value="Genomic_DNA"/>
</dbReference>
<protein>
    <recommendedName>
        <fullName evidence="9">Acetate kinase</fullName>
        <ecNumber evidence="9">2.7.2.1</ecNumber>
    </recommendedName>
    <alternativeName>
        <fullName evidence="9">Acetokinase</fullName>
    </alternativeName>
</protein>